<sequence>MVTGMNIEVGKSTFLPCYAAPSHGDEGNSAFVSSPDLAAAAAAAAAVPESEFRGRDKLKTMTNAFATAAAAVAVAAVPATAAAAADVQHGLETNKRANEPQRPAVGNNVLIDSEMSLDG</sequence>
<proteinExistence type="predicted"/>
<organism evidence="1">
    <name type="scientific">Anopheles atroparvus</name>
    <name type="common">European mosquito</name>
    <dbReference type="NCBI Taxonomy" id="41427"/>
    <lineage>
        <taxon>Eukaryota</taxon>
        <taxon>Metazoa</taxon>
        <taxon>Ecdysozoa</taxon>
        <taxon>Arthropoda</taxon>
        <taxon>Hexapoda</taxon>
        <taxon>Insecta</taxon>
        <taxon>Pterygota</taxon>
        <taxon>Neoptera</taxon>
        <taxon>Endopterygota</taxon>
        <taxon>Diptera</taxon>
        <taxon>Nematocera</taxon>
        <taxon>Culicoidea</taxon>
        <taxon>Culicidae</taxon>
        <taxon>Anophelinae</taxon>
        <taxon>Anopheles</taxon>
    </lineage>
</organism>
<dbReference type="VEuPathDB" id="VectorBase:AATE018331"/>
<evidence type="ECO:0000313" key="1">
    <source>
        <dbReference type="EnsemblMetazoa" id="AATE018331-PA.1"/>
    </source>
</evidence>
<reference evidence="1" key="1">
    <citation type="submission" date="2022-08" db="UniProtKB">
        <authorList>
            <consortium name="EnsemblMetazoa"/>
        </authorList>
    </citation>
    <scope>IDENTIFICATION</scope>
    <source>
        <strain evidence="1">EBRO</strain>
    </source>
</reference>
<accession>A0A182JHR3</accession>
<dbReference type="AlphaFoldDB" id="A0A182JHR3"/>
<name>A0A182JHR3_ANOAO</name>
<dbReference type="EnsemblMetazoa" id="AATE018331-RA">
    <property type="protein sequence ID" value="AATE018331-PA.1"/>
    <property type="gene ID" value="AATE018331"/>
</dbReference>
<protein>
    <submittedName>
        <fullName evidence="1">Uncharacterized protein</fullName>
    </submittedName>
</protein>